<gene>
    <name evidence="2" type="ORF">HGMM_F01A09C31</name>
</gene>
<sequence>MKAVLLSGGYGKRLKPLTESLPKPLLEVAGKPIIVWQIEWLKKHGIDEFIVCVGYLREKIIETLGSGHRLGVKIGYSVEDEPLGTGGALKNAEHLLKSDKVFLVLNGDVLTTLNPLKLIDSLGSSIACMALTRLPSPYGIVEFDRETRLVKRFEEKPRLPNYINAGVYAFTADVLSYLPEQGDLEKQTFPRLVEKKALMAVLYEEDDWISIDSHKDLEEAKRVVAKFSQLKEASQP</sequence>
<accession>E6NB95</accession>
<dbReference type="SUPFAM" id="SSF53448">
    <property type="entry name" value="Nucleotide-diphospho-sugar transferases"/>
    <property type="match status" value="1"/>
</dbReference>
<dbReference type="PANTHER" id="PTHR22572">
    <property type="entry name" value="SUGAR-1-PHOSPHATE GUANYL TRANSFERASE"/>
    <property type="match status" value="1"/>
</dbReference>
<proteinExistence type="predicted"/>
<dbReference type="InterPro" id="IPR050486">
    <property type="entry name" value="Mannose-1P_guanyltransferase"/>
</dbReference>
<evidence type="ECO:0000313" key="2">
    <source>
        <dbReference type="EMBL" id="BAJ49601.1"/>
    </source>
</evidence>
<dbReference type="GO" id="GO:0016740">
    <property type="term" value="F:transferase activity"/>
    <property type="evidence" value="ECO:0007669"/>
    <property type="project" value="UniProtKB-KW"/>
</dbReference>
<keyword evidence="2" id="KW-0808">Transferase</keyword>
<dbReference type="CDD" id="cd04181">
    <property type="entry name" value="NTP_transferase"/>
    <property type="match status" value="1"/>
</dbReference>
<dbReference type="AlphaFoldDB" id="E6NB95"/>
<dbReference type="Gene3D" id="3.90.550.10">
    <property type="entry name" value="Spore Coat Polysaccharide Biosynthesis Protein SpsA, Chain A"/>
    <property type="match status" value="1"/>
</dbReference>
<dbReference type="Pfam" id="PF00483">
    <property type="entry name" value="NTP_transferase"/>
    <property type="match status" value="1"/>
</dbReference>
<name>E6NB95_CALS0</name>
<reference evidence="2" key="2">
    <citation type="journal article" date="2011" name="Nucleic Acids Res.">
        <title>Insights into the evolution of Archaea and eukaryotic protein modifier systems revealed by the genome of a novel archaeal group.</title>
        <authorList>
            <person name="Nunoura T."/>
            <person name="Takaki Y."/>
            <person name="Kakuta J."/>
            <person name="Nishi S."/>
            <person name="Sugahara J."/>
            <person name="Kazama H."/>
            <person name="Chee G."/>
            <person name="Hattori M."/>
            <person name="Kanai A."/>
            <person name="Atomi H."/>
            <person name="Takai K."/>
            <person name="Takami H."/>
        </authorList>
    </citation>
    <scope>NUCLEOTIDE SEQUENCE</scope>
</reference>
<dbReference type="InterPro" id="IPR029044">
    <property type="entry name" value="Nucleotide-diphossugar_trans"/>
</dbReference>
<dbReference type="EMBL" id="AP011897">
    <property type="protein sequence ID" value="BAJ49601.1"/>
    <property type="molecule type" value="Genomic_DNA"/>
</dbReference>
<protein>
    <submittedName>
        <fullName evidence="2">Nucleotidyl transferase</fullName>
    </submittedName>
</protein>
<reference evidence="2" key="1">
    <citation type="journal article" date="2005" name="Environ. Microbiol.">
        <title>Genetic and functional properties of uncultivated thermophilic crenarchaeotes from a subsurface gold mine as revealed by analysis of genome fragments.</title>
        <authorList>
            <person name="Nunoura T."/>
            <person name="Hirayama H."/>
            <person name="Takami H."/>
            <person name="Oida H."/>
            <person name="Nishi S."/>
            <person name="Shimamura S."/>
            <person name="Suzuki Y."/>
            <person name="Inagaki F."/>
            <person name="Takai K."/>
            <person name="Nealson K.H."/>
            <person name="Horikoshi K."/>
        </authorList>
    </citation>
    <scope>NUCLEOTIDE SEQUENCE</scope>
</reference>
<organism evidence="2">
    <name type="scientific">Caldiarchaeum subterraneum</name>
    <dbReference type="NCBI Taxonomy" id="311458"/>
    <lineage>
        <taxon>Archaea</taxon>
        <taxon>Nitrososphaerota</taxon>
        <taxon>Candidatus Caldarchaeales</taxon>
        <taxon>Candidatus Caldarchaeaceae</taxon>
        <taxon>Candidatus Caldarchaeum</taxon>
    </lineage>
</organism>
<feature type="domain" description="Nucleotidyl transferase" evidence="1">
    <location>
        <begin position="2"/>
        <end position="223"/>
    </location>
</feature>
<evidence type="ECO:0000259" key="1">
    <source>
        <dbReference type="Pfam" id="PF00483"/>
    </source>
</evidence>
<dbReference type="InterPro" id="IPR005835">
    <property type="entry name" value="NTP_transferase_dom"/>
</dbReference>